<sequence length="297" mass="31552">MSEENDFGEFEESHLTPVKVNVSFQKSTVNGTKDGKFSEEEEEDDDDEFGDFGGADEISDVSSPLKTNPTADVFSVPAVSAPVYTPAVPHARSEEPDILSLTDNELQDLISSSWRPLSSASNLSAESNSSMINPALSQLRAVGLMPHGVDPESILSYGGIPMTRVTATASTSSSAFSSGARTVQLLGSVYVPIAKCHVLQEWRGSQSEQRLLSSLGMLEIAQQAKEWEEAEAEAGLRYYKRGNLFGVGSMSGGGSVSGLSRATSSYLRANRSQGKNDGSVGSLSESPSEQQQQSPAG</sequence>
<dbReference type="Proteomes" id="UP000232323">
    <property type="component" value="Unassembled WGS sequence"/>
</dbReference>
<comment type="caution">
    <text evidence="2">The sequence shown here is derived from an EMBL/GenBank/DDBJ whole genome shotgun (WGS) entry which is preliminary data.</text>
</comment>
<reference evidence="2 3" key="1">
    <citation type="submission" date="2017-08" db="EMBL/GenBank/DDBJ databases">
        <title>Acidophilic green algal genome provides insights into adaptation to an acidic environment.</title>
        <authorList>
            <person name="Hirooka S."/>
            <person name="Hirose Y."/>
            <person name="Kanesaki Y."/>
            <person name="Higuchi S."/>
            <person name="Fujiwara T."/>
            <person name="Onuma R."/>
            <person name="Era A."/>
            <person name="Ohbayashi R."/>
            <person name="Uzuka A."/>
            <person name="Nozaki H."/>
            <person name="Yoshikawa H."/>
            <person name="Miyagishima S.Y."/>
        </authorList>
    </citation>
    <scope>NUCLEOTIDE SEQUENCE [LARGE SCALE GENOMIC DNA]</scope>
    <source>
        <strain evidence="2 3">NIES-2499</strain>
    </source>
</reference>
<gene>
    <name evidence="2" type="ORF">CEUSTIGMA_g2488.t1</name>
</gene>
<dbReference type="AlphaFoldDB" id="A0A250WW29"/>
<evidence type="ECO:0000313" key="3">
    <source>
        <dbReference type="Proteomes" id="UP000232323"/>
    </source>
</evidence>
<keyword evidence="3" id="KW-1185">Reference proteome</keyword>
<feature type="compositionally biased region" description="Polar residues" evidence="1">
    <location>
        <begin position="265"/>
        <end position="283"/>
    </location>
</feature>
<feature type="compositionally biased region" description="Acidic residues" evidence="1">
    <location>
        <begin position="39"/>
        <end position="50"/>
    </location>
</feature>
<organism evidence="2 3">
    <name type="scientific">Chlamydomonas eustigma</name>
    <dbReference type="NCBI Taxonomy" id="1157962"/>
    <lineage>
        <taxon>Eukaryota</taxon>
        <taxon>Viridiplantae</taxon>
        <taxon>Chlorophyta</taxon>
        <taxon>core chlorophytes</taxon>
        <taxon>Chlorophyceae</taxon>
        <taxon>CS clade</taxon>
        <taxon>Chlamydomonadales</taxon>
        <taxon>Chlamydomonadaceae</taxon>
        <taxon>Chlamydomonas</taxon>
    </lineage>
</organism>
<evidence type="ECO:0000256" key="1">
    <source>
        <dbReference type="SAM" id="MobiDB-lite"/>
    </source>
</evidence>
<protein>
    <submittedName>
        <fullName evidence="2">Uncharacterized protein</fullName>
    </submittedName>
</protein>
<feature type="compositionally biased region" description="Polar residues" evidence="1">
    <location>
        <begin position="22"/>
        <end position="31"/>
    </location>
</feature>
<dbReference type="EMBL" id="BEGY01000010">
    <property type="protein sequence ID" value="GAX75044.1"/>
    <property type="molecule type" value="Genomic_DNA"/>
</dbReference>
<proteinExistence type="predicted"/>
<accession>A0A250WW29</accession>
<name>A0A250WW29_9CHLO</name>
<feature type="compositionally biased region" description="Low complexity" evidence="1">
    <location>
        <begin position="284"/>
        <end position="297"/>
    </location>
</feature>
<feature type="region of interest" description="Disordered" evidence="1">
    <location>
        <begin position="21"/>
        <end position="66"/>
    </location>
</feature>
<evidence type="ECO:0000313" key="2">
    <source>
        <dbReference type="EMBL" id="GAX75044.1"/>
    </source>
</evidence>
<feature type="region of interest" description="Disordered" evidence="1">
    <location>
        <begin position="265"/>
        <end position="297"/>
    </location>
</feature>